<keyword evidence="3" id="KW-1185">Reference proteome</keyword>
<dbReference type="KEGG" id="aagg:ETAA8_64880"/>
<protein>
    <submittedName>
        <fullName evidence="2">Uncharacterized protein</fullName>
    </submittedName>
</protein>
<proteinExistence type="predicted"/>
<feature type="transmembrane region" description="Helical" evidence="1">
    <location>
        <begin position="21"/>
        <end position="41"/>
    </location>
</feature>
<keyword evidence="1" id="KW-0472">Membrane</keyword>
<dbReference type="Proteomes" id="UP000315017">
    <property type="component" value="Chromosome"/>
</dbReference>
<evidence type="ECO:0000313" key="2">
    <source>
        <dbReference type="EMBL" id="QDU31335.1"/>
    </source>
</evidence>
<sequence>MDKVSKYMDLLIRQINQMETTHWIGIAVVLVVVGVACMHGMNTRM</sequence>
<dbReference type="RefSeq" id="WP_202921374.1">
    <property type="nucleotide sequence ID" value="NZ_CP036274.1"/>
</dbReference>
<reference evidence="2 3" key="1">
    <citation type="submission" date="2019-02" db="EMBL/GenBank/DDBJ databases">
        <title>Deep-cultivation of Planctomycetes and their phenomic and genomic characterization uncovers novel biology.</title>
        <authorList>
            <person name="Wiegand S."/>
            <person name="Jogler M."/>
            <person name="Boedeker C."/>
            <person name="Pinto D."/>
            <person name="Vollmers J."/>
            <person name="Rivas-Marin E."/>
            <person name="Kohn T."/>
            <person name="Peeters S.H."/>
            <person name="Heuer A."/>
            <person name="Rast P."/>
            <person name="Oberbeckmann S."/>
            <person name="Bunk B."/>
            <person name="Jeske O."/>
            <person name="Meyerdierks A."/>
            <person name="Storesund J.E."/>
            <person name="Kallscheuer N."/>
            <person name="Luecker S."/>
            <person name="Lage O.M."/>
            <person name="Pohl T."/>
            <person name="Merkel B.J."/>
            <person name="Hornburger P."/>
            <person name="Mueller R.-W."/>
            <person name="Bruemmer F."/>
            <person name="Labrenz M."/>
            <person name="Spormann A.M."/>
            <person name="Op den Camp H."/>
            <person name="Overmann J."/>
            <person name="Amann R."/>
            <person name="Jetten M.S.M."/>
            <person name="Mascher T."/>
            <person name="Medema M.H."/>
            <person name="Devos D.P."/>
            <person name="Kaster A.-K."/>
            <person name="Ovreas L."/>
            <person name="Rohde M."/>
            <person name="Galperin M.Y."/>
            <person name="Jogler C."/>
        </authorList>
    </citation>
    <scope>NUCLEOTIDE SEQUENCE [LARGE SCALE GENOMIC DNA]</scope>
    <source>
        <strain evidence="2 3">ETA_A8</strain>
    </source>
</reference>
<gene>
    <name evidence="2" type="ORF">ETAA8_64880</name>
</gene>
<name>A0A517YM90_9BACT</name>
<keyword evidence="1" id="KW-0812">Transmembrane</keyword>
<dbReference type="EMBL" id="CP036274">
    <property type="protein sequence ID" value="QDU31335.1"/>
    <property type="molecule type" value="Genomic_DNA"/>
</dbReference>
<keyword evidence="1" id="KW-1133">Transmembrane helix</keyword>
<dbReference type="AlphaFoldDB" id="A0A517YM90"/>
<evidence type="ECO:0000256" key="1">
    <source>
        <dbReference type="SAM" id="Phobius"/>
    </source>
</evidence>
<accession>A0A517YM90</accession>
<evidence type="ECO:0000313" key="3">
    <source>
        <dbReference type="Proteomes" id="UP000315017"/>
    </source>
</evidence>
<organism evidence="2 3">
    <name type="scientific">Anatilimnocola aggregata</name>
    <dbReference type="NCBI Taxonomy" id="2528021"/>
    <lineage>
        <taxon>Bacteria</taxon>
        <taxon>Pseudomonadati</taxon>
        <taxon>Planctomycetota</taxon>
        <taxon>Planctomycetia</taxon>
        <taxon>Pirellulales</taxon>
        <taxon>Pirellulaceae</taxon>
        <taxon>Anatilimnocola</taxon>
    </lineage>
</organism>